<evidence type="ECO:0000313" key="2">
    <source>
        <dbReference type="EMBL" id="RHZ59858.1"/>
    </source>
</evidence>
<evidence type="ECO:0000313" key="3">
    <source>
        <dbReference type="Proteomes" id="UP000266861"/>
    </source>
</evidence>
<evidence type="ECO:0000259" key="1">
    <source>
        <dbReference type="Pfam" id="PF03101"/>
    </source>
</evidence>
<dbReference type="STRING" id="1348612.A0A397HCX0"/>
<accession>A0A397HCX0</accession>
<comment type="caution">
    <text evidence="2">The sequence shown here is derived from an EMBL/GenBank/DDBJ whole genome shotgun (WGS) entry which is preliminary data.</text>
</comment>
<name>A0A397HCX0_9GLOM</name>
<feature type="domain" description="FAR1" evidence="1">
    <location>
        <begin position="64"/>
        <end position="147"/>
    </location>
</feature>
<gene>
    <name evidence="2" type="ORF">Glove_360g108</name>
</gene>
<dbReference type="PANTHER" id="PTHR47718">
    <property type="entry name" value="OS01G0519700 PROTEIN"/>
    <property type="match status" value="1"/>
</dbReference>
<dbReference type="Proteomes" id="UP000266861">
    <property type="component" value="Unassembled WGS sequence"/>
</dbReference>
<sequence length="186" mass="21202">MDDTVYDHSFFAVSSSEEEITDVEHLQEGFESLSGSDSENCMLFRLEIGNEFEDWNSAEKHVEKHATEVSFEVVKRRLEKNKRGEIVRRTFECKNSRQYCAKKKADVEDTREHESVKMNCPWKVNLSLAGGIIHVTSMCKEHNHPLLENLENRNIASNCCLTSEMLEEIEFLVNVGCGAGPIICAL</sequence>
<dbReference type="AlphaFoldDB" id="A0A397HCX0"/>
<organism evidence="2 3">
    <name type="scientific">Diversispora epigaea</name>
    <dbReference type="NCBI Taxonomy" id="1348612"/>
    <lineage>
        <taxon>Eukaryota</taxon>
        <taxon>Fungi</taxon>
        <taxon>Fungi incertae sedis</taxon>
        <taxon>Mucoromycota</taxon>
        <taxon>Glomeromycotina</taxon>
        <taxon>Glomeromycetes</taxon>
        <taxon>Diversisporales</taxon>
        <taxon>Diversisporaceae</taxon>
        <taxon>Diversispora</taxon>
    </lineage>
</organism>
<proteinExistence type="predicted"/>
<dbReference type="InterPro" id="IPR004330">
    <property type="entry name" value="FAR1_DNA_bnd_dom"/>
</dbReference>
<dbReference type="OrthoDB" id="2426743at2759"/>
<dbReference type="EMBL" id="PQFF01000327">
    <property type="protein sequence ID" value="RHZ59858.1"/>
    <property type="molecule type" value="Genomic_DNA"/>
</dbReference>
<dbReference type="Pfam" id="PF03101">
    <property type="entry name" value="FAR1"/>
    <property type="match status" value="1"/>
</dbReference>
<reference evidence="2 3" key="1">
    <citation type="submission" date="2018-08" db="EMBL/GenBank/DDBJ databases">
        <title>Genome and evolution of the arbuscular mycorrhizal fungus Diversispora epigaea (formerly Glomus versiforme) and its bacterial endosymbionts.</title>
        <authorList>
            <person name="Sun X."/>
            <person name="Fei Z."/>
            <person name="Harrison M."/>
        </authorList>
    </citation>
    <scope>NUCLEOTIDE SEQUENCE [LARGE SCALE GENOMIC DNA]</scope>
    <source>
        <strain evidence="2 3">IT104</strain>
    </source>
</reference>
<keyword evidence="3" id="KW-1185">Reference proteome</keyword>
<protein>
    <recommendedName>
        <fullName evidence="1">FAR1 domain-containing protein</fullName>
    </recommendedName>
</protein>